<dbReference type="InterPro" id="IPR001506">
    <property type="entry name" value="Peptidase_M12A"/>
</dbReference>
<dbReference type="SUPFAM" id="SSF55486">
    <property type="entry name" value="Metalloproteases ('zincins'), catalytic domain"/>
    <property type="match status" value="1"/>
</dbReference>
<keyword evidence="1 2" id="KW-0479">Metal-binding</keyword>
<feature type="active site" evidence="1">
    <location>
        <position position="201"/>
    </location>
</feature>
<dbReference type="EC" id="3.4.24.-" evidence="2"/>
<keyword evidence="1 2" id="KW-0645">Protease</keyword>
<dbReference type="PANTHER" id="PTHR10127:SF899">
    <property type="entry name" value="ASTACIN-LIKE METALLOENDOPEPTIDASE-RELATED"/>
    <property type="match status" value="1"/>
</dbReference>
<protein>
    <recommendedName>
        <fullName evidence="2">Metalloendopeptidase</fullName>
        <ecNumber evidence="2">3.4.24.-</ecNumber>
    </recommendedName>
</protein>
<reference evidence="4 5" key="1">
    <citation type="journal article" date="2011" name="Genome Biol. Evol.">
        <title>Integration of the genetic map and genome assembly of fugu facilitates insights into distinct features of genome evolution in teleosts and mammals.</title>
        <authorList>
            <person name="Kai W."/>
            <person name="Kikuchi K."/>
            <person name="Tohari S."/>
            <person name="Chew A.K."/>
            <person name="Tay A."/>
            <person name="Fujiwara A."/>
            <person name="Hosoya S."/>
            <person name="Suetake H."/>
            <person name="Naruse K."/>
            <person name="Brenner S."/>
            <person name="Suzuki Y."/>
            <person name="Venkatesh B."/>
        </authorList>
    </citation>
    <scope>NUCLEOTIDE SEQUENCE [LARGE SCALE GENOMIC DNA]</scope>
</reference>
<keyword evidence="1 2" id="KW-0378">Hydrolase</keyword>
<feature type="domain" description="Peptidase M12A" evidence="3">
    <location>
        <begin position="99"/>
        <end position="299"/>
    </location>
</feature>
<dbReference type="SMART" id="SM00235">
    <property type="entry name" value="ZnMc"/>
    <property type="match status" value="1"/>
</dbReference>
<feature type="binding site" evidence="1">
    <location>
        <position position="200"/>
    </location>
    <ligand>
        <name>Zn(2+)</name>
        <dbReference type="ChEBI" id="CHEBI:29105"/>
        <note>catalytic</note>
    </ligand>
</feature>
<dbReference type="InParanoid" id="A0A674P208"/>
<dbReference type="Ensembl" id="ENSTRUT00000081337.1">
    <property type="protein sequence ID" value="ENSTRUP00000079945.1"/>
    <property type="gene ID" value="ENSTRUG00000014775.3"/>
</dbReference>
<evidence type="ECO:0000256" key="1">
    <source>
        <dbReference type="PROSITE-ProRule" id="PRU01211"/>
    </source>
</evidence>
<dbReference type="InterPro" id="IPR006026">
    <property type="entry name" value="Peptidase_Metallo"/>
</dbReference>
<dbReference type="GO" id="GO:0006508">
    <property type="term" value="P:proteolysis"/>
    <property type="evidence" value="ECO:0007669"/>
    <property type="project" value="UniProtKB-KW"/>
</dbReference>
<dbReference type="GO" id="GO:0008270">
    <property type="term" value="F:zinc ion binding"/>
    <property type="evidence" value="ECO:0007669"/>
    <property type="project" value="UniProtKB-UniRule"/>
</dbReference>
<gene>
    <name evidence="4" type="primary">LOC101068482</name>
</gene>
<dbReference type="PROSITE" id="PS51864">
    <property type="entry name" value="ASTACIN"/>
    <property type="match status" value="1"/>
</dbReference>
<evidence type="ECO:0000256" key="2">
    <source>
        <dbReference type="RuleBase" id="RU361183"/>
    </source>
</evidence>
<evidence type="ECO:0000259" key="3">
    <source>
        <dbReference type="PROSITE" id="PS51864"/>
    </source>
</evidence>
<dbReference type="GeneTree" id="ENSGT00940000161051"/>
<dbReference type="PRINTS" id="PR00480">
    <property type="entry name" value="ASTACIN"/>
</dbReference>
<feature type="binding site" evidence="1">
    <location>
        <position position="210"/>
    </location>
    <ligand>
        <name>Zn(2+)</name>
        <dbReference type="ChEBI" id="CHEBI:29105"/>
        <note>catalytic</note>
    </ligand>
</feature>
<reference evidence="4" key="3">
    <citation type="submission" date="2025-09" db="UniProtKB">
        <authorList>
            <consortium name="Ensembl"/>
        </authorList>
    </citation>
    <scope>IDENTIFICATION</scope>
</reference>
<feature type="binding site" evidence="1">
    <location>
        <position position="204"/>
    </location>
    <ligand>
        <name>Zn(2+)</name>
        <dbReference type="ChEBI" id="CHEBI:29105"/>
        <note>catalytic</note>
    </ligand>
</feature>
<evidence type="ECO:0000313" key="5">
    <source>
        <dbReference type="Proteomes" id="UP000005226"/>
    </source>
</evidence>
<dbReference type="GO" id="GO:0004222">
    <property type="term" value="F:metalloendopeptidase activity"/>
    <property type="evidence" value="ECO:0007669"/>
    <property type="project" value="UniProtKB-UniRule"/>
</dbReference>
<dbReference type="InterPro" id="IPR024079">
    <property type="entry name" value="MetalloPept_cat_dom_sf"/>
</dbReference>
<organism evidence="4 5">
    <name type="scientific">Takifugu rubripes</name>
    <name type="common">Japanese pufferfish</name>
    <name type="synonym">Fugu rubripes</name>
    <dbReference type="NCBI Taxonomy" id="31033"/>
    <lineage>
        <taxon>Eukaryota</taxon>
        <taxon>Metazoa</taxon>
        <taxon>Chordata</taxon>
        <taxon>Craniata</taxon>
        <taxon>Vertebrata</taxon>
        <taxon>Euteleostomi</taxon>
        <taxon>Actinopterygii</taxon>
        <taxon>Neopterygii</taxon>
        <taxon>Teleostei</taxon>
        <taxon>Neoteleostei</taxon>
        <taxon>Acanthomorphata</taxon>
        <taxon>Eupercaria</taxon>
        <taxon>Tetraodontiformes</taxon>
        <taxon>Tetradontoidea</taxon>
        <taxon>Tetraodontidae</taxon>
        <taxon>Takifugu</taxon>
    </lineage>
</organism>
<proteinExistence type="predicted"/>
<dbReference type="Proteomes" id="UP000005226">
    <property type="component" value="Chromosome 13"/>
</dbReference>
<keyword evidence="1 2" id="KW-0482">Metalloprotease</keyword>
<name>A0A674P208_TAKRU</name>
<dbReference type="AlphaFoldDB" id="A0A674P208"/>
<dbReference type="Gene3D" id="3.40.390.10">
    <property type="entry name" value="Collagenase (Catalytic Domain)"/>
    <property type="match status" value="1"/>
</dbReference>
<evidence type="ECO:0000313" key="4">
    <source>
        <dbReference type="Ensembl" id="ENSTRUP00000079945.1"/>
    </source>
</evidence>
<reference evidence="4" key="2">
    <citation type="submission" date="2025-08" db="UniProtKB">
        <authorList>
            <consortium name="Ensembl"/>
        </authorList>
    </citation>
    <scope>IDENTIFICATION</scope>
</reference>
<comment type="caution">
    <text evidence="1">Lacks conserved residue(s) required for the propagation of feature annotation.</text>
</comment>
<dbReference type="Pfam" id="PF01400">
    <property type="entry name" value="Astacin"/>
    <property type="match status" value="1"/>
</dbReference>
<accession>A0A674P208</accession>
<keyword evidence="5" id="KW-1185">Reference proteome</keyword>
<sequence>MREVNTHPDLCFQNHFVFSLVLRFLLFSYNLDLKMTTIMTPMVLFLLFLSLTAIPPSAAQEKLGDDDESVDISAIISEANKNITAGIEDGDVAPPRKRNASPCTSRGCKWRTSRGYVRIPYVISSSYSSRERSTIIGAMNIFNRYTCVRFFQRRWWHFFYRDYIYFTSRNGCWSYIGRQGGRQYISLQRPGCVSSGVAHHEILHALGFHHEQSRSDRDRFVTINYANIQPGRQSNFRKVQTNNLGTSYNYRSVMHYRKTSFSRNGLPTVVAKGNPNQILGSSFITYSDIIRVRRLYGCR</sequence>
<comment type="cofactor">
    <cofactor evidence="1 2">
        <name>Zn(2+)</name>
        <dbReference type="ChEBI" id="CHEBI:29105"/>
    </cofactor>
    <text evidence="1 2">Binds 1 zinc ion per subunit.</text>
</comment>
<keyword evidence="1 2" id="KW-0862">Zinc</keyword>
<dbReference type="PANTHER" id="PTHR10127">
    <property type="entry name" value="DISCOIDIN, CUB, EGF, LAMININ , AND ZINC METALLOPROTEASE DOMAIN CONTAINING"/>
    <property type="match status" value="1"/>
</dbReference>